<dbReference type="AlphaFoldDB" id="A0A6C0C8K7"/>
<accession>A0A6C0C8K7</accession>
<proteinExistence type="predicted"/>
<organism evidence="1">
    <name type="scientific">viral metagenome</name>
    <dbReference type="NCBI Taxonomy" id="1070528"/>
    <lineage>
        <taxon>unclassified sequences</taxon>
        <taxon>metagenomes</taxon>
        <taxon>organismal metagenomes</taxon>
    </lineage>
</organism>
<name>A0A6C0C8K7_9ZZZZ</name>
<evidence type="ECO:0000313" key="1">
    <source>
        <dbReference type="EMBL" id="QHT00075.1"/>
    </source>
</evidence>
<reference evidence="1" key="1">
    <citation type="journal article" date="2020" name="Nature">
        <title>Giant virus diversity and host interactions through global metagenomics.</title>
        <authorList>
            <person name="Schulz F."/>
            <person name="Roux S."/>
            <person name="Paez-Espino D."/>
            <person name="Jungbluth S."/>
            <person name="Walsh D.A."/>
            <person name="Denef V.J."/>
            <person name="McMahon K.D."/>
            <person name="Konstantinidis K.T."/>
            <person name="Eloe-Fadrosh E.A."/>
            <person name="Kyrpides N.C."/>
            <person name="Woyke T."/>
        </authorList>
    </citation>
    <scope>NUCLEOTIDE SEQUENCE</scope>
    <source>
        <strain evidence="1">GVMAG-M-3300020192-26</strain>
    </source>
</reference>
<dbReference type="EMBL" id="MN739352">
    <property type="protein sequence ID" value="QHT00075.1"/>
    <property type="molecule type" value="Genomic_DNA"/>
</dbReference>
<protein>
    <submittedName>
        <fullName evidence="1">Uncharacterized protein</fullName>
    </submittedName>
</protein>
<sequence length="391" mass="45748">MDEITHLIELVDQFAKTQDDNLLLPFELTAKQRAAIHIHVGNIPGIYSESISINTSKLKLIKLHRGDAKNIPHIIDTDDIDIFTIYSGIPIPCPHPKYINSYIETLDPLYNSIRHWDLYKKEYQTINFRSEIKKLEKTIKEDIKKNESFVRLTIHRHTMPTNLVNDKLYTYDNLGKVFISIDIKQANFSVLNYKCPTLFNGLSWQEYVGKHTKSQFIAESKFFRELILGSIGFQKVSNIIQAQIIESIHSIVKPHFDFKIVSKKGDEVVYEITPELLSDPTFESKINDLYALISSQQFGKMFHLQVFKLENMEKKAFYVKKFIWNSNNIGSIHKELRYHIEFKCIPKKFIIQALHKYLNQPIKNEELYFVDDGVLAKYEYPIFEYSLDIGQ</sequence>